<protein>
    <submittedName>
        <fullName evidence="2">Uncharacterized protein</fullName>
    </submittedName>
</protein>
<organism evidence="2">
    <name type="scientific">marine sediment metagenome</name>
    <dbReference type="NCBI Taxonomy" id="412755"/>
    <lineage>
        <taxon>unclassified sequences</taxon>
        <taxon>metagenomes</taxon>
        <taxon>ecological metagenomes</taxon>
    </lineage>
</organism>
<evidence type="ECO:0000256" key="1">
    <source>
        <dbReference type="SAM" id="Phobius"/>
    </source>
</evidence>
<reference evidence="2" key="1">
    <citation type="journal article" date="2014" name="Front. Microbiol.">
        <title>High frequency of phylogenetically diverse reductive dehalogenase-homologous genes in deep subseafloor sedimentary metagenomes.</title>
        <authorList>
            <person name="Kawai M."/>
            <person name="Futagami T."/>
            <person name="Toyoda A."/>
            <person name="Takaki Y."/>
            <person name="Nishi S."/>
            <person name="Hori S."/>
            <person name="Arai W."/>
            <person name="Tsubouchi T."/>
            <person name="Morono Y."/>
            <person name="Uchiyama I."/>
            <person name="Ito T."/>
            <person name="Fujiyama A."/>
            <person name="Inagaki F."/>
            <person name="Takami H."/>
        </authorList>
    </citation>
    <scope>NUCLEOTIDE SEQUENCE</scope>
    <source>
        <strain evidence="2">Expedition CK06-06</strain>
    </source>
</reference>
<comment type="caution">
    <text evidence="2">The sequence shown here is derived from an EMBL/GenBank/DDBJ whole genome shotgun (WGS) entry which is preliminary data.</text>
</comment>
<name>X1DME7_9ZZZZ</name>
<accession>X1DME7</accession>
<feature type="non-terminal residue" evidence="2">
    <location>
        <position position="80"/>
    </location>
</feature>
<keyword evidence="1" id="KW-0812">Transmembrane</keyword>
<gene>
    <name evidence="2" type="ORF">S01H4_65025</name>
</gene>
<feature type="transmembrane region" description="Helical" evidence="1">
    <location>
        <begin position="56"/>
        <end position="78"/>
    </location>
</feature>
<dbReference type="AlphaFoldDB" id="X1DME7"/>
<feature type="transmembrane region" description="Helical" evidence="1">
    <location>
        <begin position="24"/>
        <end position="44"/>
    </location>
</feature>
<keyword evidence="1" id="KW-0472">Membrane</keyword>
<evidence type="ECO:0000313" key="2">
    <source>
        <dbReference type="EMBL" id="GAH22111.1"/>
    </source>
</evidence>
<dbReference type="EMBL" id="BART01039636">
    <property type="protein sequence ID" value="GAH22111.1"/>
    <property type="molecule type" value="Genomic_DNA"/>
</dbReference>
<sequence>MVQREIPSKKVNTFTESEIDKKKIILLGIILFLFYSERIMEYPVEPWILNKVGEEYFSLLAIFVAIIIIINALGVVLAGL</sequence>
<proteinExistence type="predicted"/>
<keyword evidence="1" id="KW-1133">Transmembrane helix</keyword>